<evidence type="ECO:0000313" key="2">
    <source>
        <dbReference type="EMBL" id="ADI06664.1"/>
    </source>
</evidence>
<reference evidence="2 3" key="1">
    <citation type="journal article" date="2010" name="J. Bacteriol.">
        <title>Genome sequence of the milbemycin-producing bacterium Streptomyces bingchenggensis.</title>
        <authorList>
            <person name="Wang X.J."/>
            <person name="Yan Y.J."/>
            <person name="Zhang B."/>
            <person name="An J."/>
            <person name="Wang J.J."/>
            <person name="Tian J."/>
            <person name="Jiang L."/>
            <person name="Chen Y.H."/>
            <person name="Huang S.X."/>
            <person name="Yin M."/>
            <person name="Zhang J."/>
            <person name="Gao A.L."/>
            <person name="Liu C.X."/>
            <person name="Zhu Z.X."/>
            <person name="Xiang W.S."/>
        </authorList>
    </citation>
    <scope>NUCLEOTIDE SEQUENCE [LARGE SCALE GENOMIC DNA]</scope>
    <source>
        <strain evidence="2 3">BCW-1</strain>
    </source>
</reference>
<sequence length="257" mass="28225">MTAREAGELLGGNQARISNIEAGRSPVSAAMVRTLACNYDCSDEPLLEALAGMTGERRRGWWEEYRGILPTGLLDLAELEHHATGLRIGHTVHIPGLLQTIDHARVVFQQGVPALPPPEVEHRLSHRIKRQAVLYRDEPPTFTAVLHEAALRMQFGGPATTRAQLRHILDMSERDHITVVVIPFASGAFPGSGQSVCYACGPVPQLDTVQLDQSHGSALLDAEAQLVKYRTLLDRMEAAALKPNKSRDFIHEIARSL</sequence>
<dbReference type="AlphaFoldDB" id="D7CCE5"/>
<proteinExistence type="predicted"/>
<gene>
    <name evidence="2" type="ordered locus">SBI_03543</name>
</gene>
<dbReference type="HOGENOM" id="CLU_055817_1_3_11"/>
<dbReference type="InterPro" id="IPR001387">
    <property type="entry name" value="Cro/C1-type_HTH"/>
</dbReference>
<feature type="domain" description="HTH cro/C1-type" evidence="1">
    <location>
        <begin position="1"/>
        <end position="46"/>
    </location>
</feature>
<evidence type="ECO:0000259" key="1">
    <source>
        <dbReference type="PROSITE" id="PS50943"/>
    </source>
</evidence>
<protein>
    <submittedName>
        <fullName evidence="2">DNA-binding protein</fullName>
    </submittedName>
</protein>
<keyword evidence="3" id="KW-1185">Reference proteome</keyword>
<dbReference type="InterPro" id="IPR010982">
    <property type="entry name" value="Lambda_DNA-bd_dom_sf"/>
</dbReference>
<dbReference type="SUPFAM" id="SSF47413">
    <property type="entry name" value="lambda repressor-like DNA-binding domains"/>
    <property type="match status" value="1"/>
</dbReference>
<dbReference type="eggNOG" id="COG1396">
    <property type="taxonomic scope" value="Bacteria"/>
</dbReference>
<dbReference type="Proteomes" id="UP000000377">
    <property type="component" value="Chromosome"/>
</dbReference>
<dbReference type="GO" id="GO:0003677">
    <property type="term" value="F:DNA binding"/>
    <property type="evidence" value="ECO:0007669"/>
    <property type="project" value="UniProtKB-KW"/>
</dbReference>
<dbReference type="STRING" id="749414.SBI_03543"/>
<dbReference type="PROSITE" id="PS50943">
    <property type="entry name" value="HTH_CROC1"/>
    <property type="match status" value="1"/>
</dbReference>
<dbReference type="EMBL" id="CP002047">
    <property type="protein sequence ID" value="ADI06664.1"/>
    <property type="molecule type" value="Genomic_DNA"/>
</dbReference>
<dbReference type="CDD" id="cd00093">
    <property type="entry name" value="HTH_XRE"/>
    <property type="match status" value="1"/>
</dbReference>
<evidence type="ECO:0000313" key="3">
    <source>
        <dbReference type="Proteomes" id="UP000000377"/>
    </source>
</evidence>
<organism evidence="2 3">
    <name type="scientific">Streptomyces bingchenggensis (strain BCW-1)</name>
    <dbReference type="NCBI Taxonomy" id="749414"/>
    <lineage>
        <taxon>Bacteria</taxon>
        <taxon>Bacillati</taxon>
        <taxon>Actinomycetota</taxon>
        <taxon>Actinomycetes</taxon>
        <taxon>Kitasatosporales</taxon>
        <taxon>Streptomycetaceae</taxon>
        <taxon>Streptomyces</taxon>
    </lineage>
</organism>
<accession>D7CCE5</accession>
<keyword evidence="2" id="KW-0238">DNA-binding</keyword>
<name>D7CCE5_STRBB</name>
<dbReference type="Pfam" id="PF19054">
    <property type="entry name" value="DUF5753"/>
    <property type="match status" value="1"/>
</dbReference>
<dbReference type="PATRIC" id="fig|749414.3.peg.3676"/>
<dbReference type="InterPro" id="IPR043917">
    <property type="entry name" value="DUF5753"/>
</dbReference>
<dbReference type="KEGG" id="sbh:SBI_03543"/>